<evidence type="ECO:0000313" key="3">
    <source>
        <dbReference type="EMBL" id="CAA7260819.1"/>
    </source>
</evidence>
<sequence length="325" mass="37049">MFEEVYKLHGLPKHIISDRDVLFTSTFWSHLNKLIGTQLRMSSAYHPQTDGSTERANHTITQMLRQCINAKQTDWVSRLPAIEFAINSARSESTGHAPFFLNTGRMLRSMIWDSAPKEEYPSVRNFALQRKLALMSAHDSILAAQVKQTRESNKRQRLAPFVLDDLVYISTKNITFPKGLARKLIPKYMGPYKIVRDFGNQSFQVDLPSNLKQRGVHNVFHASLLRIHVPNDDRLFPGRQVTQIVPGTDLEREWAVDKILSHSGSWNDSSFEVQWKAGDITWLPFGQIEHLNALKDYLDLLGVDSISNLPPGSGQPPQDYPQIFV</sequence>
<dbReference type="PANTHER" id="PTHR37984">
    <property type="entry name" value="PROTEIN CBG26694"/>
    <property type="match status" value="1"/>
</dbReference>
<evidence type="ECO:0000313" key="4">
    <source>
        <dbReference type="Proteomes" id="UP000467700"/>
    </source>
</evidence>
<accession>A0A8S0XFC8</accession>
<name>A0A8S0XFC8_CYCAE</name>
<dbReference type="InterPro" id="IPR056924">
    <property type="entry name" value="SH3_Tf2-1"/>
</dbReference>
<dbReference type="Proteomes" id="UP000467700">
    <property type="component" value="Unassembled WGS sequence"/>
</dbReference>
<evidence type="ECO:0000259" key="2">
    <source>
        <dbReference type="PROSITE" id="PS50994"/>
    </source>
</evidence>
<keyword evidence="1" id="KW-0694">RNA-binding</keyword>
<dbReference type="Pfam" id="PF24626">
    <property type="entry name" value="SH3_Tf2-1"/>
    <property type="match status" value="1"/>
</dbReference>
<dbReference type="GO" id="GO:0005634">
    <property type="term" value="C:nucleus"/>
    <property type="evidence" value="ECO:0007669"/>
    <property type="project" value="UniProtKB-ARBA"/>
</dbReference>
<dbReference type="EMBL" id="CACVBS010000030">
    <property type="protein sequence ID" value="CAA7260819.1"/>
    <property type="molecule type" value="Genomic_DNA"/>
</dbReference>
<dbReference type="InterPro" id="IPR012337">
    <property type="entry name" value="RNaseH-like_sf"/>
</dbReference>
<reference evidence="3 4" key="1">
    <citation type="submission" date="2020-01" db="EMBL/GenBank/DDBJ databases">
        <authorList>
            <person name="Gupta K D."/>
        </authorList>
    </citation>
    <scope>NUCLEOTIDE SEQUENCE [LARGE SCALE GENOMIC DNA]</scope>
</reference>
<protein>
    <recommendedName>
        <fullName evidence="2">Integrase catalytic domain-containing protein</fullName>
    </recommendedName>
</protein>
<comment type="caution">
    <text evidence="3">The sequence shown here is derived from an EMBL/GenBank/DDBJ whole genome shotgun (WGS) entry which is preliminary data.</text>
</comment>
<dbReference type="PROSITE" id="PS50994">
    <property type="entry name" value="INTEGRASE"/>
    <property type="match status" value="1"/>
</dbReference>
<dbReference type="GO" id="GO:0015074">
    <property type="term" value="P:DNA integration"/>
    <property type="evidence" value="ECO:0007669"/>
    <property type="project" value="InterPro"/>
</dbReference>
<dbReference type="AlphaFoldDB" id="A0A8S0XFC8"/>
<dbReference type="InterPro" id="IPR016197">
    <property type="entry name" value="Chromo-like_dom_sf"/>
</dbReference>
<dbReference type="SUPFAM" id="SSF54160">
    <property type="entry name" value="Chromo domain-like"/>
    <property type="match status" value="1"/>
</dbReference>
<dbReference type="InterPro" id="IPR036397">
    <property type="entry name" value="RNaseH_sf"/>
</dbReference>
<proteinExistence type="predicted"/>
<dbReference type="OrthoDB" id="3227343at2759"/>
<dbReference type="Gene3D" id="3.30.420.10">
    <property type="entry name" value="Ribonuclease H-like superfamily/Ribonuclease H"/>
    <property type="match status" value="1"/>
</dbReference>
<dbReference type="PANTHER" id="PTHR37984:SF5">
    <property type="entry name" value="PROTEIN NYNRIN-LIKE"/>
    <property type="match status" value="1"/>
</dbReference>
<feature type="domain" description="Integrase catalytic" evidence="2">
    <location>
        <begin position="1"/>
        <end position="106"/>
    </location>
</feature>
<gene>
    <name evidence="3" type="ORF">AAE3_LOCUS2825</name>
</gene>
<dbReference type="SUPFAM" id="SSF53098">
    <property type="entry name" value="Ribonuclease H-like"/>
    <property type="match status" value="1"/>
</dbReference>
<dbReference type="GO" id="GO:0003723">
    <property type="term" value="F:RNA binding"/>
    <property type="evidence" value="ECO:0007669"/>
    <property type="project" value="UniProtKB-KW"/>
</dbReference>
<dbReference type="InterPro" id="IPR050951">
    <property type="entry name" value="Retrovirus_Pol_polyprotein"/>
</dbReference>
<evidence type="ECO:0000256" key="1">
    <source>
        <dbReference type="ARBA" id="ARBA00022884"/>
    </source>
</evidence>
<dbReference type="InterPro" id="IPR001584">
    <property type="entry name" value="Integrase_cat-core"/>
</dbReference>
<organism evidence="3 4">
    <name type="scientific">Cyclocybe aegerita</name>
    <name type="common">Black poplar mushroom</name>
    <name type="synonym">Agrocybe aegerita</name>
    <dbReference type="NCBI Taxonomy" id="1973307"/>
    <lineage>
        <taxon>Eukaryota</taxon>
        <taxon>Fungi</taxon>
        <taxon>Dikarya</taxon>
        <taxon>Basidiomycota</taxon>
        <taxon>Agaricomycotina</taxon>
        <taxon>Agaricomycetes</taxon>
        <taxon>Agaricomycetidae</taxon>
        <taxon>Agaricales</taxon>
        <taxon>Agaricineae</taxon>
        <taxon>Bolbitiaceae</taxon>
        <taxon>Cyclocybe</taxon>
    </lineage>
</organism>
<keyword evidence="4" id="KW-1185">Reference proteome</keyword>